<gene>
    <name evidence="3" type="ORF">Tco_0774131</name>
</gene>
<dbReference type="PANTHER" id="PTHR33116">
    <property type="entry name" value="REVERSE TRANSCRIPTASE ZINC-BINDING DOMAIN-CONTAINING PROTEIN-RELATED-RELATED"/>
    <property type="match status" value="1"/>
</dbReference>
<dbReference type="EMBL" id="BQNB010011510">
    <property type="protein sequence ID" value="GJS91495.1"/>
    <property type="molecule type" value="Genomic_DNA"/>
</dbReference>
<keyword evidence="4" id="KW-1185">Reference proteome</keyword>
<accession>A0ABQ4ZR37</accession>
<evidence type="ECO:0000259" key="2">
    <source>
        <dbReference type="Pfam" id="PF14111"/>
    </source>
</evidence>
<evidence type="ECO:0000313" key="3">
    <source>
        <dbReference type="EMBL" id="GJS91495.1"/>
    </source>
</evidence>
<comment type="caution">
    <text evidence="3">The sequence shown here is derived from an EMBL/GenBank/DDBJ whole genome shotgun (WGS) entry which is preliminary data.</text>
</comment>
<proteinExistence type="predicted"/>
<sequence length="1350" mass="154895">MNGMSTNHIIRSVEVNAKLTSYVSAANASVNQPKEQVNFRSMVADKVFDGVNISIPRKVVEKVSLRFENTLYGYFIGKRMAFPVVEYFVKNNWAKYGLKRIMVNAKGFFFFKFDSRTSLDAVLEEGPWMICNSLIILKKWSVNTSLKKEEMSRIPIWVKLHDVPIQVFKEDGISLISSYLGKLIMLDSYTTTMCKESWGRSSFARCLIEINAEVEFTESITIGIPELEGTDYIKETIRVKYEWKPPRLNKKRNNKKNATGNPIPRGVPVAKGFKVGKQFNYQPKAPNSDSNGGGNHGTTSPKLGQAILLRQFLMFSIASWNIMGLNRSLKQKEVRLVVNENNLSVCAILESHVDVAIVYDTCKKVNTHADNKTLFCSFVYADNYYIDRRVLWNNLARHAGLMRNTPWFLLAMEVADVNSTGLHFTWNQKPKGSNGTLKKIDRIMGNLQFNDDFLGSFAIFQPYRILDHSLCFLRIPTVSKPKPKPFKFSNFLVYKKGFLEIVESGWNVNIEGYAMFRVVKRLKGLKSPFRKLLHDHGNLYERVNKLCVEIDKAHKAIDRDPSSSILREEHAHYLFAFKEAQMDEERFLKQKAKVEWLKACDSNTTYFHKIVKSKCTRNRIEMVSDSSNTFYDGNQVPGAFVKHYNQFLGAEGVTNPLDAQDIFIRMLDNSKADYMIHDVTNDEIKSVMFYMGDDRAPSVDGFTAAFFKKVWDVCISKIIANRVKEGLGDIVSINQSAFVPGRRIYDNILLTQELMRNYHRRRGPPRWSNGLWCAFQVPLTLSALMVICMDILREKERRVRNSDEFQYHHLCDQQRIINLCFDDDLFLFARGHPSSVSIIMDALEEFKQVSGLVPSIPKSTAYFCNVPNAIKAYILNSMPFAEGVLPIRCQGEMKKRKAKVAWDSVCMPKQEGGLGIRRIEDFNIALMATHIWSILTHRESIWVKWLHTYKLKGRSFWDVPCRGDVSWGWRKLLQIRSTIIPFIWHKINNGKSTSAWFDRWADVCPIKDLLSNRDITRSGFSLDDSVSNLISDGVWRWPIDWLSRFPILAHLHVPLLLDDLDDVILWRDRDGVLWAFSVACVWDTIRTRADIVNWYNAVWFSHCIPRHAIHMWLFVQQKLKTQDRLRQWNVGPSIDLNLLKCLLCDLVPDSHDHLFFECAFSSQLWSKVRVLYGMDVISPRLMDVVSFIVPISKAKTVVSILSRIVVSATSYYIWLERNGRLFKKKTTKSRLLLDQWKILSYCIDHDRSPRQSHLDLSCSYRVAAGLRDVCLIIFVGVVGSVEDGIFVVGGVSCCLELSVGEEDLLTLEVPELKNSSYKGPNRRSNSCCNGAVVSAEGETFCSWGARPELS</sequence>
<dbReference type="InterPro" id="IPR025558">
    <property type="entry name" value="DUF4283"/>
</dbReference>
<name>A0ABQ4ZR37_9ASTR</name>
<protein>
    <submittedName>
        <fullName evidence="3">Sodium/hydrogen exchanger 6</fullName>
    </submittedName>
</protein>
<organism evidence="3 4">
    <name type="scientific">Tanacetum coccineum</name>
    <dbReference type="NCBI Taxonomy" id="301880"/>
    <lineage>
        <taxon>Eukaryota</taxon>
        <taxon>Viridiplantae</taxon>
        <taxon>Streptophyta</taxon>
        <taxon>Embryophyta</taxon>
        <taxon>Tracheophyta</taxon>
        <taxon>Spermatophyta</taxon>
        <taxon>Magnoliopsida</taxon>
        <taxon>eudicotyledons</taxon>
        <taxon>Gunneridae</taxon>
        <taxon>Pentapetalae</taxon>
        <taxon>asterids</taxon>
        <taxon>campanulids</taxon>
        <taxon>Asterales</taxon>
        <taxon>Asteraceae</taxon>
        <taxon>Asteroideae</taxon>
        <taxon>Anthemideae</taxon>
        <taxon>Anthemidinae</taxon>
        <taxon>Tanacetum</taxon>
    </lineage>
</organism>
<dbReference type="Proteomes" id="UP001151760">
    <property type="component" value="Unassembled WGS sequence"/>
</dbReference>
<feature type="domain" description="Reverse transcriptase zinc-binding" evidence="1">
    <location>
        <begin position="1076"/>
        <end position="1165"/>
    </location>
</feature>
<dbReference type="InterPro" id="IPR026960">
    <property type="entry name" value="RVT-Znf"/>
</dbReference>
<reference evidence="3" key="1">
    <citation type="journal article" date="2022" name="Int. J. Mol. Sci.">
        <title>Draft Genome of Tanacetum Coccineum: Genomic Comparison of Closely Related Tanacetum-Family Plants.</title>
        <authorList>
            <person name="Yamashiro T."/>
            <person name="Shiraishi A."/>
            <person name="Nakayama K."/>
            <person name="Satake H."/>
        </authorList>
    </citation>
    <scope>NUCLEOTIDE SEQUENCE</scope>
</reference>
<dbReference type="Pfam" id="PF13966">
    <property type="entry name" value="zf-RVT"/>
    <property type="match status" value="1"/>
</dbReference>
<dbReference type="Pfam" id="PF14111">
    <property type="entry name" value="DUF4283"/>
    <property type="match status" value="1"/>
</dbReference>
<reference evidence="3" key="2">
    <citation type="submission" date="2022-01" db="EMBL/GenBank/DDBJ databases">
        <authorList>
            <person name="Yamashiro T."/>
            <person name="Shiraishi A."/>
            <person name="Satake H."/>
            <person name="Nakayama K."/>
        </authorList>
    </citation>
    <scope>NUCLEOTIDE SEQUENCE</scope>
</reference>
<feature type="domain" description="DUF4283" evidence="2">
    <location>
        <begin position="66"/>
        <end position="145"/>
    </location>
</feature>
<evidence type="ECO:0000259" key="1">
    <source>
        <dbReference type="Pfam" id="PF13966"/>
    </source>
</evidence>
<evidence type="ECO:0000313" key="4">
    <source>
        <dbReference type="Proteomes" id="UP001151760"/>
    </source>
</evidence>
<dbReference type="PANTHER" id="PTHR33116:SF76">
    <property type="entry name" value="DUF4283 DOMAIN-CONTAINING PROTEIN"/>
    <property type="match status" value="1"/>
</dbReference>